<dbReference type="GO" id="GO:0046872">
    <property type="term" value="F:metal ion binding"/>
    <property type="evidence" value="ECO:0007669"/>
    <property type="project" value="UniProtKB-KW"/>
</dbReference>
<evidence type="ECO:0000256" key="7">
    <source>
        <dbReference type="NCBIfam" id="TIGR01068"/>
    </source>
</evidence>
<dbReference type="CDD" id="cd02947">
    <property type="entry name" value="TRX_family"/>
    <property type="match status" value="1"/>
</dbReference>
<dbReference type="PANTHER" id="PTHR45663">
    <property type="entry name" value="GEO12009P1"/>
    <property type="match status" value="1"/>
</dbReference>
<name>A0A2S5SX18_9BURK</name>
<feature type="domain" description="Thioredoxin" evidence="8">
    <location>
        <begin position="29"/>
        <end position="139"/>
    </location>
</feature>
<dbReference type="PANTHER" id="PTHR45663:SF11">
    <property type="entry name" value="GEO12009P1"/>
    <property type="match status" value="1"/>
</dbReference>
<evidence type="ECO:0000256" key="4">
    <source>
        <dbReference type="ARBA" id="ARBA00022982"/>
    </source>
</evidence>
<protein>
    <recommendedName>
        <fullName evidence="7">Thioredoxin</fullName>
    </recommendedName>
</protein>
<keyword evidence="5" id="KW-1015">Disulfide bond</keyword>
<dbReference type="InterPro" id="IPR036249">
    <property type="entry name" value="Thioredoxin-like_sf"/>
</dbReference>
<organism evidence="9 10">
    <name type="scientific">Caldimonas caldifontis</name>
    <dbReference type="NCBI Taxonomy" id="1452508"/>
    <lineage>
        <taxon>Bacteria</taxon>
        <taxon>Pseudomonadati</taxon>
        <taxon>Pseudomonadota</taxon>
        <taxon>Betaproteobacteria</taxon>
        <taxon>Burkholderiales</taxon>
        <taxon>Sphaerotilaceae</taxon>
        <taxon>Caldimonas</taxon>
    </lineage>
</organism>
<reference evidence="9 10" key="1">
    <citation type="submission" date="2018-02" db="EMBL/GenBank/DDBJ databases">
        <title>Reclassifiation of [Polyangium] brachysporum DSM 7029 as Guopingzhaonella breviflexa gen. nov., sp. nov., a member of the family Comamonadaceae.</title>
        <authorList>
            <person name="Tang B."/>
        </authorList>
    </citation>
    <scope>NUCLEOTIDE SEQUENCE [LARGE SCALE GENOMIC DNA]</scope>
    <source>
        <strain evidence="9 10">BCRC 80649</strain>
    </source>
</reference>
<evidence type="ECO:0000256" key="3">
    <source>
        <dbReference type="ARBA" id="ARBA00022723"/>
    </source>
</evidence>
<dbReference type="InterPro" id="IPR005746">
    <property type="entry name" value="Thioredoxin"/>
</dbReference>
<evidence type="ECO:0000259" key="8">
    <source>
        <dbReference type="PROSITE" id="PS51352"/>
    </source>
</evidence>
<evidence type="ECO:0000256" key="1">
    <source>
        <dbReference type="ARBA" id="ARBA00008987"/>
    </source>
</evidence>
<dbReference type="FunFam" id="3.40.30.10:FF:000001">
    <property type="entry name" value="Thioredoxin"/>
    <property type="match status" value="1"/>
</dbReference>
<dbReference type="Proteomes" id="UP000238605">
    <property type="component" value="Unassembled WGS sequence"/>
</dbReference>
<proteinExistence type="inferred from homology"/>
<dbReference type="Pfam" id="PF00085">
    <property type="entry name" value="Thioredoxin"/>
    <property type="match status" value="1"/>
</dbReference>
<keyword evidence="2" id="KW-0813">Transport</keyword>
<dbReference type="InterPro" id="IPR049299">
    <property type="entry name" value="Thio2_N"/>
</dbReference>
<comment type="caution">
    <text evidence="9">The sequence shown here is derived from an EMBL/GenBank/DDBJ whole genome shotgun (WGS) entry which is preliminary data.</text>
</comment>
<dbReference type="AlphaFoldDB" id="A0A2S5SX18"/>
<dbReference type="Pfam" id="PF21352">
    <property type="entry name" value="Zn_ribbon_Thio2"/>
    <property type="match status" value="1"/>
</dbReference>
<dbReference type="PROSITE" id="PS51352">
    <property type="entry name" value="THIOREDOXIN_2"/>
    <property type="match status" value="1"/>
</dbReference>
<dbReference type="Gene3D" id="2.30.30.380">
    <property type="entry name" value="Zn-finger domain of Sec23/24"/>
    <property type="match status" value="1"/>
</dbReference>
<keyword evidence="10" id="KW-1185">Reference proteome</keyword>
<dbReference type="InterPro" id="IPR017937">
    <property type="entry name" value="Thioredoxin_CS"/>
</dbReference>
<dbReference type="GO" id="GO:0005737">
    <property type="term" value="C:cytoplasm"/>
    <property type="evidence" value="ECO:0007669"/>
    <property type="project" value="TreeGrafter"/>
</dbReference>
<evidence type="ECO:0000256" key="5">
    <source>
        <dbReference type="ARBA" id="ARBA00023157"/>
    </source>
</evidence>
<dbReference type="OrthoDB" id="9790390at2"/>
<dbReference type="NCBIfam" id="NF008229">
    <property type="entry name" value="PRK10996.1"/>
    <property type="match status" value="1"/>
</dbReference>
<dbReference type="RefSeq" id="WP_104301136.1">
    <property type="nucleotide sequence ID" value="NZ_PSNX01000003.1"/>
</dbReference>
<keyword evidence="6" id="KW-0676">Redox-active center</keyword>
<evidence type="ECO:0000256" key="2">
    <source>
        <dbReference type="ARBA" id="ARBA00022448"/>
    </source>
</evidence>
<dbReference type="PRINTS" id="PR00421">
    <property type="entry name" value="THIOREDOXIN"/>
</dbReference>
<evidence type="ECO:0000256" key="6">
    <source>
        <dbReference type="ARBA" id="ARBA00023284"/>
    </source>
</evidence>
<keyword evidence="4" id="KW-0249">Electron transport</keyword>
<dbReference type="EMBL" id="PSNX01000003">
    <property type="protein sequence ID" value="PPE67291.1"/>
    <property type="molecule type" value="Genomic_DNA"/>
</dbReference>
<sequence>MLIACPHCQTLNRVPDERLADGPVCGQCKRSLTPDEPVVLTDANFDAVVSRTELPVVVDFWAPWCGPCRMMAPQFEQAARELGGRVLFAKVNSDDNPKTSVRHRIRSIPTMVLLQGGQEQRRVSGAMGARELVRWLQAG</sequence>
<dbReference type="PROSITE" id="PS00194">
    <property type="entry name" value="THIOREDOXIN_1"/>
    <property type="match status" value="1"/>
</dbReference>
<evidence type="ECO:0000313" key="9">
    <source>
        <dbReference type="EMBL" id="PPE67291.1"/>
    </source>
</evidence>
<dbReference type="GO" id="GO:0015035">
    <property type="term" value="F:protein-disulfide reductase activity"/>
    <property type="evidence" value="ECO:0007669"/>
    <property type="project" value="UniProtKB-UniRule"/>
</dbReference>
<dbReference type="SUPFAM" id="SSF52833">
    <property type="entry name" value="Thioredoxin-like"/>
    <property type="match status" value="1"/>
</dbReference>
<dbReference type="NCBIfam" id="TIGR01068">
    <property type="entry name" value="thioredoxin"/>
    <property type="match status" value="1"/>
</dbReference>
<accession>A0A2S5SX18</accession>
<evidence type="ECO:0000313" key="10">
    <source>
        <dbReference type="Proteomes" id="UP000238605"/>
    </source>
</evidence>
<comment type="similarity">
    <text evidence="1">Belongs to the thioredoxin family.</text>
</comment>
<gene>
    <name evidence="9" type="ORF">C1704_03755</name>
</gene>
<dbReference type="InterPro" id="IPR013766">
    <property type="entry name" value="Thioredoxin_domain"/>
</dbReference>
<dbReference type="Gene3D" id="3.40.30.10">
    <property type="entry name" value="Glutaredoxin"/>
    <property type="match status" value="1"/>
</dbReference>
<keyword evidence="3" id="KW-0479">Metal-binding</keyword>